<evidence type="ECO:0000256" key="6">
    <source>
        <dbReference type="PROSITE-ProRule" id="PRU00309"/>
    </source>
</evidence>
<dbReference type="Pfam" id="PF05485">
    <property type="entry name" value="THAP"/>
    <property type="match status" value="1"/>
</dbReference>
<name>D7GXM1_TRICA</name>
<evidence type="ECO:0000313" key="8">
    <source>
        <dbReference type="EMBL" id="EFA13500.1"/>
    </source>
</evidence>
<dbReference type="PhylomeDB" id="D7GXM1"/>
<sequence>MGMCWAPDCKHYSTRDKCHFFSFPKSGKERALWKKLLRRDVEPGPGAYVCSCHFRDGRKENGPELFLHNIAKRAYFQVESPEKKKMKKQGLPSCSSSAESLSVDIPEETVPSTMNLEEVPSTSTAVVAAPADIIQDAPLESMGVQAPLVSHAALEAEMYFLKKENAELKAKIQYLTVRFCYENVQGNDKLIVLYTGLPNSQIFEALFHLIEKLDIKYYHKWTVQKLTRIDQLFLTLVKLRLNFPQLDLAQRFGVAQSTVSNIILTFVHVIYEILYKQFMTTMPSREKNKSCLPTCFSNFTNCRAVLDCTEIFTVVSRKSMSTQKLTYSTYKHHNTFKGLIGVAPNGVITFVSDLYVGSTSDQKVVLNCGIIDMLKTGDMILADKGFLIQNILPPGVTLNIPPFLSNVQFTPEQVKCTENIARARIHVERAIRRLKCYHILNFLPESLCHYGDIVFKATAALTNLQFPLIKEVAELFQDCDD</sequence>
<keyword evidence="9" id="KW-1185">Reference proteome</keyword>
<keyword evidence="3 6" id="KW-0863">Zinc-finger</keyword>
<dbReference type="AlphaFoldDB" id="D7GXM1"/>
<dbReference type="InterPro" id="IPR038441">
    <property type="entry name" value="THAP_Znf_sf"/>
</dbReference>
<dbReference type="Gene3D" id="6.20.210.20">
    <property type="entry name" value="THAP domain"/>
    <property type="match status" value="1"/>
</dbReference>
<accession>D7GXM1</accession>
<keyword evidence="4" id="KW-0862">Zinc</keyword>
<gene>
    <name evidence="8" type="primary">AUGUSTUS-3.0.2_04259</name>
    <name evidence="8" type="ORF">TcasGA2_TC004259</name>
</gene>
<dbReference type="InterPro" id="IPR027806">
    <property type="entry name" value="HARBI1_dom"/>
</dbReference>
<dbReference type="SUPFAM" id="SSF57716">
    <property type="entry name" value="Glucocorticoid receptor-like (DNA-binding domain)"/>
    <property type="match status" value="1"/>
</dbReference>
<evidence type="ECO:0000256" key="2">
    <source>
        <dbReference type="ARBA" id="ARBA00022723"/>
    </source>
</evidence>
<evidence type="ECO:0000256" key="1">
    <source>
        <dbReference type="ARBA" id="ARBA00001968"/>
    </source>
</evidence>
<dbReference type="GO" id="GO:0003677">
    <property type="term" value="F:DNA binding"/>
    <property type="evidence" value="ECO:0007669"/>
    <property type="project" value="UniProtKB-UniRule"/>
</dbReference>
<dbReference type="InParanoid" id="D7GXM1"/>
<dbReference type="InterPro" id="IPR027805">
    <property type="entry name" value="Transposase_HTH_dom"/>
</dbReference>
<evidence type="ECO:0000313" key="9">
    <source>
        <dbReference type="Proteomes" id="UP000007266"/>
    </source>
</evidence>
<evidence type="ECO:0000256" key="4">
    <source>
        <dbReference type="ARBA" id="ARBA00022833"/>
    </source>
</evidence>
<dbReference type="EMBL" id="KQ973201">
    <property type="protein sequence ID" value="EFA13500.1"/>
    <property type="molecule type" value="Genomic_DNA"/>
</dbReference>
<evidence type="ECO:0000256" key="5">
    <source>
        <dbReference type="ARBA" id="ARBA00023125"/>
    </source>
</evidence>
<dbReference type="PROSITE" id="PS50950">
    <property type="entry name" value="ZF_THAP"/>
    <property type="match status" value="1"/>
</dbReference>
<dbReference type="eggNOG" id="ENOG502RHWJ">
    <property type="taxonomic scope" value="Eukaryota"/>
</dbReference>
<reference evidence="8 9" key="2">
    <citation type="journal article" date="2010" name="Nucleic Acids Res.">
        <title>BeetleBase in 2010: revisions to provide comprehensive genomic information for Tribolium castaneum.</title>
        <authorList>
            <person name="Kim H.S."/>
            <person name="Murphy T."/>
            <person name="Xia J."/>
            <person name="Caragea D."/>
            <person name="Park Y."/>
            <person name="Beeman R.W."/>
            <person name="Lorenzen M.D."/>
            <person name="Butcher S."/>
            <person name="Manak J.R."/>
            <person name="Brown S.J."/>
        </authorList>
    </citation>
    <scope>NUCLEOTIDE SEQUENCE [LARGE SCALE GENOMIC DNA]</scope>
    <source>
        <strain evidence="8 9">Georgia GA2</strain>
    </source>
</reference>
<dbReference type="PANTHER" id="PTHR23080:SF133">
    <property type="entry name" value="SI:CH211-262I1.5-RELATED"/>
    <property type="match status" value="1"/>
</dbReference>
<dbReference type="OrthoDB" id="6722344at2759"/>
<protein>
    <recommendedName>
        <fullName evidence="7">THAP-type domain-containing protein</fullName>
    </recommendedName>
</protein>
<evidence type="ECO:0000256" key="3">
    <source>
        <dbReference type="ARBA" id="ARBA00022771"/>
    </source>
</evidence>
<dbReference type="PANTHER" id="PTHR23080">
    <property type="entry name" value="THAP DOMAIN PROTEIN"/>
    <property type="match status" value="1"/>
</dbReference>
<dbReference type="Pfam" id="PF13359">
    <property type="entry name" value="DDE_Tnp_4"/>
    <property type="match status" value="1"/>
</dbReference>
<evidence type="ECO:0000259" key="7">
    <source>
        <dbReference type="PROSITE" id="PS50950"/>
    </source>
</evidence>
<dbReference type="InterPro" id="IPR006612">
    <property type="entry name" value="THAP_Znf"/>
</dbReference>
<dbReference type="OMA" id="AWNEESF"/>
<organism evidence="8 9">
    <name type="scientific">Tribolium castaneum</name>
    <name type="common">Red flour beetle</name>
    <dbReference type="NCBI Taxonomy" id="7070"/>
    <lineage>
        <taxon>Eukaryota</taxon>
        <taxon>Metazoa</taxon>
        <taxon>Ecdysozoa</taxon>
        <taxon>Arthropoda</taxon>
        <taxon>Hexapoda</taxon>
        <taxon>Insecta</taxon>
        <taxon>Pterygota</taxon>
        <taxon>Neoptera</taxon>
        <taxon>Endopterygota</taxon>
        <taxon>Coleoptera</taxon>
        <taxon>Polyphaga</taxon>
        <taxon>Cucujiformia</taxon>
        <taxon>Tenebrionidae</taxon>
        <taxon>Tenebrionidae incertae sedis</taxon>
        <taxon>Tribolium</taxon>
    </lineage>
</organism>
<feature type="domain" description="THAP-type" evidence="7">
    <location>
        <begin position="1"/>
        <end position="95"/>
    </location>
</feature>
<proteinExistence type="predicted"/>
<reference evidence="8 9" key="1">
    <citation type="journal article" date="2008" name="Nature">
        <title>The genome of the model beetle and pest Tribolium castaneum.</title>
        <authorList>
            <consortium name="Tribolium Genome Sequencing Consortium"/>
            <person name="Richards S."/>
            <person name="Gibbs R.A."/>
            <person name="Weinstock G.M."/>
            <person name="Brown S.J."/>
            <person name="Denell R."/>
            <person name="Beeman R.W."/>
            <person name="Gibbs R."/>
            <person name="Beeman R.W."/>
            <person name="Brown S.J."/>
            <person name="Bucher G."/>
            <person name="Friedrich M."/>
            <person name="Grimmelikhuijzen C.J."/>
            <person name="Klingler M."/>
            <person name="Lorenzen M."/>
            <person name="Richards S."/>
            <person name="Roth S."/>
            <person name="Schroder R."/>
            <person name="Tautz D."/>
            <person name="Zdobnov E.M."/>
            <person name="Muzny D."/>
            <person name="Gibbs R.A."/>
            <person name="Weinstock G.M."/>
            <person name="Attaway T."/>
            <person name="Bell S."/>
            <person name="Buhay C.J."/>
            <person name="Chandrabose M.N."/>
            <person name="Chavez D."/>
            <person name="Clerk-Blankenburg K.P."/>
            <person name="Cree A."/>
            <person name="Dao M."/>
            <person name="Davis C."/>
            <person name="Chacko J."/>
            <person name="Dinh H."/>
            <person name="Dugan-Rocha S."/>
            <person name="Fowler G."/>
            <person name="Garner T.T."/>
            <person name="Garnes J."/>
            <person name="Gnirke A."/>
            <person name="Hawes A."/>
            <person name="Hernandez J."/>
            <person name="Hines S."/>
            <person name="Holder M."/>
            <person name="Hume J."/>
            <person name="Jhangiani S.N."/>
            <person name="Joshi V."/>
            <person name="Khan Z.M."/>
            <person name="Jackson L."/>
            <person name="Kovar C."/>
            <person name="Kowis A."/>
            <person name="Lee S."/>
            <person name="Lewis L.R."/>
            <person name="Margolis J."/>
            <person name="Morgan M."/>
            <person name="Nazareth L.V."/>
            <person name="Nguyen N."/>
            <person name="Okwuonu G."/>
            <person name="Parker D."/>
            <person name="Richards S."/>
            <person name="Ruiz S.J."/>
            <person name="Santibanez J."/>
            <person name="Savard J."/>
            <person name="Scherer S.E."/>
            <person name="Schneider B."/>
            <person name="Sodergren E."/>
            <person name="Tautz D."/>
            <person name="Vattahil S."/>
            <person name="Villasana D."/>
            <person name="White C.S."/>
            <person name="Wright R."/>
            <person name="Park Y."/>
            <person name="Beeman R.W."/>
            <person name="Lord J."/>
            <person name="Oppert B."/>
            <person name="Lorenzen M."/>
            <person name="Brown S."/>
            <person name="Wang L."/>
            <person name="Savard J."/>
            <person name="Tautz D."/>
            <person name="Richards S."/>
            <person name="Weinstock G."/>
            <person name="Gibbs R.A."/>
            <person name="Liu Y."/>
            <person name="Worley K."/>
            <person name="Weinstock G."/>
            <person name="Elsik C.G."/>
            <person name="Reese J.T."/>
            <person name="Elhaik E."/>
            <person name="Landan G."/>
            <person name="Graur D."/>
            <person name="Arensburger P."/>
            <person name="Atkinson P."/>
            <person name="Beeman R.W."/>
            <person name="Beidler J."/>
            <person name="Brown S.J."/>
            <person name="Demuth J.P."/>
            <person name="Drury D.W."/>
            <person name="Du Y.Z."/>
            <person name="Fujiwara H."/>
            <person name="Lorenzen M."/>
            <person name="Maselli V."/>
            <person name="Osanai M."/>
            <person name="Park Y."/>
            <person name="Robertson H.M."/>
            <person name="Tu Z."/>
            <person name="Wang J.J."/>
            <person name="Wang S."/>
            <person name="Richards S."/>
            <person name="Song H."/>
            <person name="Zhang L."/>
            <person name="Sodergren E."/>
            <person name="Werner D."/>
            <person name="Stanke M."/>
            <person name="Morgenstern B."/>
            <person name="Solovyev V."/>
            <person name="Kosarev P."/>
            <person name="Brown G."/>
            <person name="Chen H.C."/>
            <person name="Ermolaeva O."/>
            <person name="Hlavina W."/>
            <person name="Kapustin Y."/>
            <person name="Kiryutin B."/>
            <person name="Kitts P."/>
            <person name="Maglott D."/>
            <person name="Pruitt K."/>
            <person name="Sapojnikov V."/>
            <person name="Souvorov A."/>
            <person name="Mackey A.J."/>
            <person name="Waterhouse R.M."/>
            <person name="Wyder S."/>
            <person name="Zdobnov E.M."/>
            <person name="Zdobnov E.M."/>
            <person name="Wyder S."/>
            <person name="Kriventseva E.V."/>
            <person name="Kadowaki T."/>
            <person name="Bork P."/>
            <person name="Aranda M."/>
            <person name="Bao R."/>
            <person name="Beermann A."/>
            <person name="Berns N."/>
            <person name="Bolognesi R."/>
            <person name="Bonneton F."/>
            <person name="Bopp D."/>
            <person name="Brown S.J."/>
            <person name="Bucher G."/>
            <person name="Butts T."/>
            <person name="Chaumot A."/>
            <person name="Denell R.E."/>
            <person name="Ferrier D.E."/>
            <person name="Friedrich M."/>
            <person name="Gordon C.M."/>
            <person name="Jindra M."/>
            <person name="Klingler M."/>
            <person name="Lan Q."/>
            <person name="Lattorff H.M."/>
            <person name="Laudet V."/>
            <person name="von Levetsow C."/>
            <person name="Liu Z."/>
            <person name="Lutz R."/>
            <person name="Lynch J.A."/>
            <person name="da Fonseca R.N."/>
            <person name="Posnien N."/>
            <person name="Reuter R."/>
            <person name="Roth S."/>
            <person name="Savard J."/>
            <person name="Schinko J.B."/>
            <person name="Schmitt C."/>
            <person name="Schoppmeier M."/>
            <person name="Schroder R."/>
            <person name="Shippy T.D."/>
            <person name="Simonnet F."/>
            <person name="Marques-Souza H."/>
            <person name="Tautz D."/>
            <person name="Tomoyasu Y."/>
            <person name="Trauner J."/>
            <person name="Van der Zee M."/>
            <person name="Vervoort M."/>
            <person name="Wittkopp N."/>
            <person name="Wimmer E.A."/>
            <person name="Yang X."/>
            <person name="Jones A.K."/>
            <person name="Sattelle D.B."/>
            <person name="Ebert P.R."/>
            <person name="Nelson D."/>
            <person name="Scott J.G."/>
            <person name="Beeman R.W."/>
            <person name="Muthukrishnan S."/>
            <person name="Kramer K.J."/>
            <person name="Arakane Y."/>
            <person name="Beeman R.W."/>
            <person name="Zhu Q."/>
            <person name="Hogenkamp D."/>
            <person name="Dixit R."/>
            <person name="Oppert B."/>
            <person name="Jiang H."/>
            <person name="Zou Z."/>
            <person name="Marshall J."/>
            <person name="Elpidina E."/>
            <person name="Vinokurov K."/>
            <person name="Oppert C."/>
            <person name="Zou Z."/>
            <person name="Evans J."/>
            <person name="Lu Z."/>
            <person name="Zhao P."/>
            <person name="Sumathipala N."/>
            <person name="Altincicek B."/>
            <person name="Vilcinskas A."/>
            <person name="Williams M."/>
            <person name="Hultmark D."/>
            <person name="Hetru C."/>
            <person name="Jiang H."/>
            <person name="Grimmelikhuijzen C.J."/>
            <person name="Hauser F."/>
            <person name="Cazzamali G."/>
            <person name="Williamson M."/>
            <person name="Park Y."/>
            <person name="Li B."/>
            <person name="Tanaka Y."/>
            <person name="Predel R."/>
            <person name="Neupert S."/>
            <person name="Schachtner J."/>
            <person name="Verleyen P."/>
            <person name="Raible F."/>
            <person name="Bork P."/>
            <person name="Friedrich M."/>
            <person name="Walden K.K."/>
            <person name="Robertson H.M."/>
            <person name="Angeli S."/>
            <person name="Foret S."/>
            <person name="Bucher G."/>
            <person name="Schuetz S."/>
            <person name="Maleszka R."/>
            <person name="Wimmer E.A."/>
            <person name="Beeman R.W."/>
            <person name="Lorenzen M."/>
            <person name="Tomoyasu Y."/>
            <person name="Miller S.C."/>
            <person name="Grossmann D."/>
            <person name="Bucher G."/>
        </authorList>
    </citation>
    <scope>NUCLEOTIDE SEQUENCE [LARGE SCALE GENOMIC DNA]</scope>
    <source>
        <strain evidence="8 9">Georgia GA2</strain>
    </source>
</reference>
<dbReference type="Pfam" id="PF13613">
    <property type="entry name" value="HTH_Tnp_4"/>
    <property type="match status" value="1"/>
</dbReference>
<keyword evidence="2" id="KW-0479">Metal-binding</keyword>
<dbReference type="HOGENOM" id="CLU_025643_1_2_1"/>
<dbReference type="GO" id="GO:0008270">
    <property type="term" value="F:zinc ion binding"/>
    <property type="evidence" value="ECO:0007669"/>
    <property type="project" value="UniProtKB-KW"/>
</dbReference>
<keyword evidence="5 6" id="KW-0238">DNA-binding</keyword>
<dbReference type="Proteomes" id="UP000007266">
    <property type="component" value="Unassembled WGS sequence"/>
</dbReference>
<comment type="cofactor">
    <cofactor evidence="1">
        <name>a divalent metal cation</name>
        <dbReference type="ChEBI" id="CHEBI:60240"/>
    </cofactor>
</comment>